<sequence>MVNLGFFLKNKIEILSLTLDPTTLIKIMKNRITFPVFKSLSMLVLLAVLTTQCKQNSKEKVAAPINETDIVIPEDFSIEVVAKDLGNLRHMTVSKNGDIYVNRSKLKDDKGIILLKDTDNDGKIDTEKQFGNLPGTGILIKGGYLYTSSNSGVYRYKLNENEEIIDIDNPENIVDGLADKGQDNAKSFVMDDNANIYVTIGSWNDSCREEGSGNGIMPCTILDSAGGIWQFKADKLNQSFSDGIRYATGVKNAVATAWNYKTNSLFAAVHGRGAFHDYYPEHYTAKHSAELPAETLFELHKGDDAGWPYIYYDQFKKKNILAPEYGGDGEKTGSENAIDPIMAFPAHLAPNDLLFYTGTMFPEKYRNGAFIAFHGQSPELKKGYFVAFVPFKDGKPNGNWEIFADNFSGIDLANPSGPIQHRPCGLAQGPNGELYVSEDLNGTVYKITY</sequence>
<dbReference type="AlphaFoldDB" id="A0A1M4TCM8"/>
<evidence type="ECO:0000313" key="3">
    <source>
        <dbReference type="Proteomes" id="UP000184406"/>
    </source>
</evidence>
<protein>
    <submittedName>
        <fullName evidence="2">Glucose/arabinose dehydrogenase, beta-propeller fold</fullName>
    </submittedName>
</protein>
<dbReference type="SUPFAM" id="SSF50952">
    <property type="entry name" value="Soluble quinoprotein glucose dehydrogenase"/>
    <property type="match status" value="1"/>
</dbReference>
<dbReference type="InterPro" id="IPR011041">
    <property type="entry name" value="Quinoprot_gluc/sorb_DH_b-prop"/>
</dbReference>
<feature type="domain" description="Pyrroloquinoline quinone-dependent pyranose dehydrogenase beta-propeller" evidence="1">
    <location>
        <begin position="72"/>
        <end position="448"/>
    </location>
</feature>
<accession>A0A1M4TCM8</accession>
<dbReference type="Pfam" id="PF22807">
    <property type="entry name" value="TrAA12"/>
    <property type="match status" value="1"/>
</dbReference>
<dbReference type="InterPro" id="IPR054539">
    <property type="entry name" value="Beta-prop_PDH"/>
</dbReference>
<evidence type="ECO:0000313" key="2">
    <source>
        <dbReference type="EMBL" id="SHE42210.1"/>
    </source>
</evidence>
<dbReference type="PANTHER" id="PTHR33546">
    <property type="entry name" value="LARGE, MULTIFUNCTIONAL SECRETED PROTEIN-RELATED"/>
    <property type="match status" value="1"/>
</dbReference>
<dbReference type="EMBL" id="FQUX01000001">
    <property type="protein sequence ID" value="SHE42210.1"/>
    <property type="molecule type" value="Genomic_DNA"/>
</dbReference>
<keyword evidence="3" id="KW-1185">Reference proteome</keyword>
<proteinExistence type="predicted"/>
<organism evidence="2 3">
    <name type="scientific">Arenibacter palladensis</name>
    <dbReference type="NCBI Taxonomy" id="237373"/>
    <lineage>
        <taxon>Bacteria</taxon>
        <taxon>Pseudomonadati</taxon>
        <taxon>Bacteroidota</taxon>
        <taxon>Flavobacteriia</taxon>
        <taxon>Flavobacteriales</taxon>
        <taxon>Flavobacteriaceae</taxon>
        <taxon>Arenibacter</taxon>
    </lineage>
</organism>
<dbReference type="Gene3D" id="2.120.10.30">
    <property type="entry name" value="TolB, C-terminal domain"/>
    <property type="match status" value="1"/>
</dbReference>
<evidence type="ECO:0000259" key="1">
    <source>
        <dbReference type="Pfam" id="PF22807"/>
    </source>
</evidence>
<reference evidence="3" key="1">
    <citation type="submission" date="2016-11" db="EMBL/GenBank/DDBJ databases">
        <authorList>
            <person name="Varghese N."/>
            <person name="Submissions S."/>
        </authorList>
    </citation>
    <scope>NUCLEOTIDE SEQUENCE [LARGE SCALE GENOMIC DNA]</scope>
    <source>
        <strain evidence="3">DSM 17539</strain>
    </source>
</reference>
<dbReference type="InterPro" id="IPR011042">
    <property type="entry name" value="6-blade_b-propeller_TolB-like"/>
</dbReference>
<gene>
    <name evidence="2" type="ORF">SAMN03080594_101216</name>
</gene>
<dbReference type="PANTHER" id="PTHR33546:SF1">
    <property type="entry name" value="LARGE, MULTIFUNCTIONAL SECRETED PROTEIN"/>
    <property type="match status" value="1"/>
</dbReference>
<name>A0A1M4TCM8_9FLAO</name>
<dbReference type="Proteomes" id="UP000184406">
    <property type="component" value="Unassembled WGS sequence"/>
</dbReference>